<protein>
    <recommendedName>
        <fullName evidence="3">Hydrolase</fullName>
    </recommendedName>
</protein>
<organism evidence="1 2">
    <name type="scientific">Anaerosporomusa subterranea</name>
    <dbReference type="NCBI Taxonomy" id="1794912"/>
    <lineage>
        <taxon>Bacteria</taxon>
        <taxon>Bacillati</taxon>
        <taxon>Bacillota</taxon>
        <taxon>Negativicutes</taxon>
        <taxon>Acetonemataceae</taxon>
        <taxon>Anaerosporomusa</taxon>
    </lineage>
</organism>
<proteinExistence type="predicted"/>
<dbReference type="AlphaFoldDB" id="A0A154BPE8"/>
<reference evidence="1 2" key="1">
    <citation type="submission" date="2016-02" db="EMBL/GenBank/DDBJ databases">
        <title>Anaerosporomusa subterraneum gen. nov., sp. nov., a spore-forming obligate anaerobe isolated from saprolite.</title>
        <authorList>
            <person name="Choi J.K."/>
            <person name="Shah M."/>
            <person name="Yee N."/>
        </authorList>
    </citation>
    <scope>NUCLEOTIDE SEQUENCE [LARGE SCALE GENOMIC DNA]</scope>
    <source>
        <strain evidence="1 2">RU4</strain>
    </source>
</reference>
<dbReference type="InterPro" id="IPR036866">
    <property type="entry name" value="RibonucZ/Hydroxyglut_hydro"/>
</dbReference>
<name>A0A154BPE8_ANASB</name>
<keyword evidence="2" id="KW-1185">Reference proteome</keyword>
<dbReference type="PANTHER" id="PTHR42967:SF1">
    <property type="entry name" value="MBL FOLD METALLO-HYDROLASE"/>
    <property type="match status" value="1"/>
</dbReference>
<sequence length="233" mass="26416">MDDTIRITYLDHSGFIVESARHTLVFDYYRDPAQAATLTPDKPLYVFASHAHGDHFNPAIAAWKEQTAAYILNSDIRSAGGLPTVNHAKVHYLAPYEAITLDDLHITAYGSTDEGGSFLVEVDGWRIFHAGDLNWWHWKEDTPENIAQAKTDFFRELQYLNGQKFDVAFFPVDSRLEEYRDLGIKELVKATHINHLVTMHDCGQPWTPPADFAGYQKSLWVPAKPGEALQVDK</sequence>
<dbReference type="SUPFAM" id="SSF56281">
    <property type="entry name" value="Metallo-hydrolase/oxidoreductase"/>
    <property type="match status" value="1"/>
</dbReference>
<dbReference type="EMBL" id="LSGP01000020">
    <property type="protein sequence ID" value="KYZ75893.1"/>
    <property type="molecule type" value="Genomic_DNA"/>
</dbReference>
<gene>
    <name evidence="1" type="ORF">AXX12_11915</name>
</gene>
<dbReference type="Proteomes" id="UP000076268">
    <property type="component" value="Unassembled WGS sequence"/>
</dbReference>
<accession>A0A154BPE8</accession>
<dbReference type="PANTHER" id="PTHR42967">
    <property type="entry name" value="METAL DEPENDENT HYDROLASE"/>
    <property type="match status" value="1"/>
</dbReference>
<dbReference type="OrthoDB" id="36975at2"/>
<dbReference type="Gene3D" id="3.60.15.10">
    <property type="entry name" value="Ribonuclease Z/Hydroxyacylglutathione hydrolase-like"/>
    <property type="match status" value="1"/>
</dbReference>
<dbReference type="Pfam" id="PF13483">
    <property type="entry name" value="Lactamase_B_3"/>
    <property type="match status" value="1"/>
</dbReference>
<dbReference type="RefSeq" id="WP_066243849.1">
    <property type="nucleotide sequence ID" value="NZ_LSGP01000020.1"/>
</dbReference>
<dbReference type="STRING" id="1794912.AXX12_11915"/>
<comment type="caution">
    <text evidence="1">The sequence shown here is derived from an EMBL/GenBank/DDBJ whole genome shotgun (WGS) entry which is preliminary data.</text>
</comment>
<evidence type="ECO:0008006" key="3">
    <source>
        <dbReference type="Google" id="ProtNLM"/>
    </source>
</evidence>
<evidence type="ECO:0000313" key="2">
    <source>
        <dbReference type="Proteomes" id="UP000076268"/>
    </source>
</evidence>
<evidence type="ECO:0000313" key="1">
    <source>
        <dbReference type="EMBL" id="KYZ75893.1"/>
    </source>
</evidence>